<organism evidence="3 4">
    <name type="scientific">Escherichia coli</name>
    <dbReference type="NCBI Taxonomy" id="562"/>
    <lineage>
        <taxon>Bacteria</taxon>
        <taxon>Pseudomonadati</taxon>
        <taxon>Pseudomonadota</taxon>
        <taxon>Gammaproteobacteria</taxon>
        <taxon>Enterobacterales</taxon>
        <taxon>Enterobacteriaceae</taxon>
        <taxon>Escherichia</taxon>
    </lineage>
</organism>
<reference evidence="2" key="1">
    <citation type="submission" date="2018-06" db="EMBL/GenBank/DDBJ databases">
        <authorList>
            <person name="Ashton P.M."/>
            <person name="Dallman T."/>
            <person name="Nair S."/>
            <person name="De Pinna E."/>
            <person name="Peters T."/>
            <person name="Grant K."/>
        </authorList>
    </citation>
    <scope>NUCLEOTIDE SEQUENCE [LARGE SCALE GENOMIC DNA]</scope>
    <source>
        <strain evidence="2">462023</strain>
    </source>
</reference>
<keyword evidence="1" id="KW-0472">Membrane</keyword>
<dbReference type="Proteomes" id="UP000885382">
    <property type="component" value="Unassembled WGS sequence"/>
</dbReference>
<feature type="transmembrane region" description="Helical" evidence="1">
    <location>
        <begin position="16"/>
        <end position="42"/>
    </location>
</feature>
<dbReference type="EMBL" id="RQTU01000004">
    <property type="protein sequence ID" value="RRD77245.1"/>
    <property type="molecule type" value="Genomic_DNA"/>
</dbReference>
<keyword evidence="1" id="KW-1133">Transmembrane helix</keyword>
<dbReference type="AlphaFoldDB" id="A0A0A1ABT3"/>
<evidence type="ECO:0000313" key="3">
    <source>
        <dbReference type="EMBL" id="RRD77245.1"/>
    </source>
</evidence>
<name>A0A0A1ABT3_ECOLX</name>
<evidence type="ECO:0000313" key="2">
    <source>
        <dbReference type="EMBL" id="MJL93815.1"/>
    </source>
</evidence>
<sequence length="78" mass="9232">MSNITFSHALFYQKSLIFTFFTIMLLSSIGNLHNLHVVFYILKKQIDSVHTRNDIGNINSFIRDKHLKRFPLLFSKFI</sequence>
<comment type="caution">
    <text evidence="3">The sequence shown here is derived from an EMBL/GenBank/DDBJ whole genome shotgun (WGS) entry which is preliminary data.</text>
</comment>
<gene>
    <name evidence="2" type="ORF">DNX30_13790</name>
    <name evidence="3" type="ORF">EIA08_07660</name>
</gene>
<dbReference type="Proteomes" id="UP000271008">
    <property type="component" value="Unassembled WGS sequence"/>
</dbReference>
<dbReference type="EMBL" id="RTJF01000014">
    <property type="protein sequence ID" value="MJL93815.1"/>
    <property type="molecule type" value="Genomic_DNA"/>
</dbReference>
<accession>A0A0A1ABT3</accession>
<reference evidence="3 4" key="2">
    <citation type="submission" date="2018-11" db="EMBL/GenBank/DDBJ databases">
        <title>Enterobacteriaceae from Patient.</title>
        <authorList>
            <person name="Shen C."/>
            <person name="Yang Y."/>
            <person name="Tian G."/>
        </authorList>
    </citation>
    <scope>NUCLEOTIDE SEQUENCE [LARGE SCALE GENOMIC DNA]</scope>
    <source>
        <strain evidence="3 4">GBGD28</strain>
    </source>
</reference>
<evidence type="ECO:0000256" key="1">
    <source>
        <dbReference type="SAM" id="Phobius"/>
    </source>
</evidence>
<proteinExistence type="predicted"/>
<keyword evidence="1" id="KW-0812">Transmembrane</keyword>
<evidence type="ECO:0000313" key="4">
    <source>
        <dbReference type="Proteomes" id="UP000271008"/>
    </source>
</evidence>
<protein>
    <submittedName>
        <fullName evidence="3">Uncharacterized protein</fullName>
    </submittedName>
</protein>